<dbReference type="OrthoDB" id="4088676at2759"/>
<protein>
    <submittedName>
        <fullName evidence="1">Uncharacterized protein</fullName>
    </submittedName>
</protein>
<dbReference type="AlphaFoldDB" id="A0A8H7GXN6"/>
<proteinExistence type="predicted"/>
<keyword evidence="2" id="KW-1185">Reference proteome</keyword>
<gene>
    <name evidence="1" type="ORF">HF325_000069</name>
</gene>
<sequence>MKKRILQLKQTLQTDSDSEAVRIFKYLLSKFFAQLLLFISDDEDITQSFVGKKTALDAEMERISSLFSELSLSGNLYRSTVSRAFHITRSLHQLLVYRSALEARYVKNTISNNSDPTDASLDLQAGDFASRLDSADSSFMVLQEDFENAVTPGKHITLVLGKEFDRMKGILHGLKQLHKAQKATATTSLSTASLQKKRILQLVSPYSTTTPEAESSSQYYMDQLERDITLVKHALVQCSNNGEIDVEKYNLVKQAIKIIAKQSDEPEYPEAARVKLQQFITEIEQDTALMDGIVEANMALGQSVPNSNQLLSTQSALLEIKEIEGHVERHYQNLMKIKDYTSGFQVSVFKSAIDSQKLRVNAIASSIDTAVWDDTALLDTLRRKTQRLFKNIETLLTFLLNLRTEHIKSDAFKNYGPVFPAPSAPELEDLDTLVLEPIDKKLQDIEEGVLEFFKPTNWSVTALRVHVGAYKGHFREVLRNAQREGIRLTPLRRFKVHKITAMIVRLEEAFKEVPAVARGDRKQ</sequence>
<accession>A0A8H7GXN6</accession>
<evidence type="ECO:0000313" key="1">
    <source>
        <dbReference type="EMBL" id="KAF8004612.1"/>
    </source>
</evidence>
<dbReference type="Proteomes" id="UP000649328">
    <property type="component" value="Unassembled WGS sequence"/>
</dbReference>
<organism evidence="1 2">
    <name type="scientific">Metschnikowia pulcherrima</name>
    <dbReference type="NCBI Taxonomy" id="27326"/>
    <lineage>
        <taxon>Eukaryota</taxon>
        <taxon>Fungi</taxon>
        <taxon>Dikarya</taxon>
        <taxon>Ascomycota</taxon>
        <taxon>Saccharomycotina</taxon>
        <taxon>Pichiomycetes</taxon>
        <taxon>Metschnikowiaceae</taxon>
        <taxon>Metschnikowia</taxon>
    </lineage>
</organism>
<reference evidence="1" key="1">
    <citation type="submission" date="2020-10" db="EMBL/GenBank/DDBJ databases">
        <title>The Whole-Genome Sequence of Metschnikowia persimmonesis, a Novel Endophytic Yeast Species Isolated from Medicinal Plant Diospyros kaki Thumb.</title>
        <authorList>
            <person name="Rahmat E."/>
            <person name="Kang Y."/>
        </authorList>
    </citation>
    <scope>NUCLEOTIDE SEQUENCE</scope>
    <source>
        <strain evidence="1">KIOM G15050</strain>
    </source>
</reference>
<comment type="caution">
    <text evidence="1">The sequence shown here is derived from an EMBL/GenBank/DDBJ whole genome shotgun (WGS) entry which is preliminary data.</text>
</comment>
<evidence type="ECO:0000313" key="2">
    <source>
        <dbReference type="Proteomes" id="UP000649328"/>
    </source>
</evidence>
<name>A0A8H7GXN6_9ASCO</name>
<dbReference type="EMBL" id="JACBPP010000001">
    <property type="protein sequence ID" value="KAF8004612.1"/>
    <property type="molecule type" value="Genomic_DNA"/>
</dbReference>